<dbReference type="RefSeq" id="WP_091218191.1">
    <property type="nucleotide sequence ID" value="NZ_FNHE01000005.1"/>
</dbReference>
<gene>
    <name evidence="1" type="ORF">SAMN05660642_02397</name>
</gene>
<dbReference type="Proteomes" id="UP000198680">
    <property type="component" value="Unassembled WGS sequence"/>
</dbReference>
<dbReference type="OrthoDB" id="5175783at2"/>
<sequence>MADGPPLSLPSVGPDAVPWDTALAAVLGYARGRRALWFRSPGHPEGRWVRVPAFGYERFDCRPRVAGPLGDDDVLVAEGLHGRLDPAGWAAVRSALDEAGPLADAVAVRADGRAFWELPPGELSVLEEPGTVGAGLRSIGRHGPGLHRDHLSAALHHRRPDLVPLVGSTTRRQLLPHVEEGDSGLEAVVHRELLANAEAFGALETAASGLLTATGGVPLTRLRLHDVLVWLSGSLRLAHAVALGRQTAEWTALSA</sequence>
<evidence type="ECO:0000313" key="2">
    <source>
        <dbReference type="Proteomes" id="UP000198680"/>
    </source>
</evidence>
<protein>
    <submittedName>
        <fullName evidence="1">Uncharacterized protein</fullName>
    </submittedName>
</protein>
<dbReference type="EMBL" id="FNHE01000005">
    <property type="protein sequence ID" value="SDM39683.1"/>
    <property type="molecule type" value="Genomic_DNA"/>
</dbReference>
<name>A0A1G9SWB3_9ACTN</name>
<reference evidence="2" key="1">
    <citation type="submission" date="2016-10" db="EMBL/GenBank/DDBJ databases">
        <authorList>
            <person name="Varghese N."/>
            <person name="Submissions S."/>
        </authorList>
    </citation>
    <scope>NUCLEOTIDE SEQUENCE [LARGE SCALE GENOMIC DNA]</scope>
    <source>
        <strain evidence="2">DSM 45419</strain>
    </source>
</reference>
<keyword evidence="2" id="KW-1185">Reference proteome</keyword>
<organism evidence="1 2">
    <name type="scientific">Geodermatophilus siccatus</name>
    <dbReference type="NCBI Taxonomy" id="1137991"/>
    <lineage>
        <taxon>Bacteria</taxon>
        <taxon>Bacillati</taxon>
        <taxon>Actinomycetota</taxon>
        <taxon>Actinomycetes</taxon>
        <taxon>Geodermatophilales</taxon>
        <taxon>Geodermatophilaceae</taxon>
        <taxon>Geodermatophilus</taxon>
    </lineage>
</organism>
<evidence type="ECO:0000313" key="1">
    <source>
        <dbReference type="EMBL" id="SDM39683.1"/>
    </source>
</evidence>
<dbReference type="AlphaFoldDB" id="A0A1G9SWB3"/>
<proteinExistence type="predicted"/>
<accession>A0A1G9SWB3</accession>